<dbReference type="Pfam" id="PF01548">
    <property type="entry name" value="DEDD_Tnp_IS110"/>
    <property type="match status" value="1"/>
</dbReference>
<comment type="caution">
    <text evidence="4">The sequence shown here is derived from an EMBL/GenBank/DDBJ whole genome shotgun (WGS) entry which is preliminary data.</text>
</comment>
<reference evidence="5" key="1">
    <citation type="journal article" date="2019" name="Int. J. Syst. Evol. Microbiol.">
        <title>The Global Catalogue of Microorganisms (GCM) 10K type strain sequencing project: providing services to taxonomists for standard genome sequencing and annotation.</title>
        <authorList>
            <consortium name="The Broad Institute Genomics Platform"/>
            <consortium name="The Broad Institute Genome Sequencing Center for Infectious Disease"/>
            <person name="Wu L."/>
            <person name="Ma J."/>
        </authorList>
    </citation>
    <scope>NUCLEOTIDE SEQUENCE [LARGE SCALE GENOMIC DNA]</scope>
    <source>
        <strain evidence="5">CGMCC 1.12750</strain>
    </source>
</reference>
<dbReference type="InterPro" id="IPR047650">
    <property type="entry name" value="Transpos_IS110"/>
</dbReference>
<sequence length="343" mass="38358">MKETSIIGVDLAKNVFQLHGAAADGTVLFRKKLSRPQFQRFMAEHPQCFVVMEACGGAHHWARELVRVGHEVKLIAPRYVKPFIKRQKNDAADAEAIVEAALRPTMRYVEPKTGDQQARAILFRTREQFVKQRTEAVNALRSHLYEFGFIAPEGIGHLPRLGAVIEDANSGLPPLAREICRELLDQVAHLTARINAMKKRIDAIAREGETSRRLQSMPGVGPISALAVETFAPPMEHFKRGRDFAAWLGLVPRQASTGGKQRLGKTSKMGQRDIRRLLITGAMAVVRWALRRGAPQNPWLERMLERKPPMVAAFALANKMARGIWAMMTRGEYYRGPEIGSAA</sequence>
<evidence type="ECO:0000259" key="2">
    <source>
        <dbReference type="Pfam" id="PF01548"/>
    </source>
</evidence>
<protein>
    <submittedName>
        <fullName evidence="4">IS110 family transposase</fullName>
    </submittedName>
</protein>
<dbReference type="Pfam" id="PF02371">
    <property type="entry name" value="Transposase_20"/>
    <property type="match status" value="1"/>
</dbReference>
<dbReference type="RefSeq" id="WP_377407011.1">
    <property type="nucleotide sequence ID" value="NZ_JBHTFQ010000033.1"/>
</dbReference>
<dbReference type="InterPro" id="IPR003346">
    <property type="entry name" value="Transposase_20"/>
</dbReference>
<keyword evidence="5" id="KW-1185">Reference proteome</keyword>
<dbReference type="EMBL" id="JBHTFQ010000033">
    <property type="protein sequence ID" value="MFC7706501.1"/>
    <property type="molecule type" value="Genomic_DNA"/>
</dbReference>
<name>A0ABW2UR70_9RHOB</name>
<dbReference type="NCBIfam" id="NF033542">
    <property type="entry name" value="transpos_IS110"/>
    <property type="match status" value="1"/>
</dbReference>
<feature type="domain" description="Transposase IS110-like N-terminal" evidence="2">
    <location>
        <begin position="7"/>
        <end position="146"/>
    </location>
</feature>
<accession>A0ABW2UR70</accession>
<keyword evidence="1" id="KW-0175">Coiled coil</keyword>
<evidence type="ECO:0000256" key="1">
    <source>
        <dbReference type="SAM" id="Coils"/>
    </source>
</evidence>
<dbReference type="PANTHER" id="PTHR33055">
    <property type="entry name" value="TRANSPOSASE FOR INSERTION SEQUENCE ELEMENT IS1111A"/>
    <property type="match status" value="1"/>
</dbReference>
<dbReference type="InterPro" id="IPR002525">
    <property type="entry name" value="Transp_IS110-like_N"/>
</dbReference>
<organism evidence="4 5">
    <name type="scientific">Plastorhodobacter daqingensis</name>
    <dbReference type="NCBI Taxonomy" id="1387281"/>
    <lineage>
        <taxon>Bacteria</taxon>
        <taxon>Pseudomonadati</taxon>
        <taxon>Pseudomonadota</taxon>
        <taxon>Alphaproteobacteria</taxon>
        <taxon>Rhodobacterales</taxon>
        <taxon>Paracoccaceae</taxon>
        <taxon>Plastorhodobacter</taxon>
    </lineage>
</organism>
<evidence type="ECO:0000259" key="3">
    <source>
        <dbReference type="Pfam" id="PF02371"/>
    </source>
</evidence>
<dbReference type="PANTHER" id="PTHR33055:SF3">
    <property type="entry name" value="PUTATIVE TRANSPOSASE FOR IS117-RELATED"/>
    <property type="match status" value="1"/>
</dbReference>
<gene>
    <name evidence="4" type="ORF">ACFQXB_20275</name>
</gene>
<dbReference type="Proteomes" id="UP001596516">
    <property type="component" value="Unassembled WGS sequence"/>
</dbReference>
<feature type="domain" description="Transposase IS116/IS110/IS902 C-terminal" evidence="3">
    <location>
        <begin position="212"/>
        <end position="289"/>
    </location>
</feature>
<evidence type="ECO:0000313" key="5">
    <source>
        <dbReference type="Proteomes" id="UP001596516"/>
    </source>
</evidence>
<proteinExistence type="predicted"/>
<feature type="coiled-coil region" evidence="1">
    <location>
        <begin position="180"/>
        <end position="207"/>
    </location>
</feature>
<evidence type="ECO:0000313" key="4">
    <source>
        <dbReference type="EMBL" id="MFC7706501.1"/>
    </source>
</evidence>